<dbReference type="RefSeq" id="WP_200803484.1">
    <property type="nucleotide sequence ID" value="NZ_FUXM01000019.1"/>
</dbReference>
<dbReference type="PIRSF" id="PIRSF036548">
    <property type="entry name" value="Fdx_FixX"/>
    <property type="match status" value="1"/>
</dbReference>
<comment type="similarity">
    <text evidence="2">To ferredoxins from P.putida and C.tartarivorum, ferredoxin I from A.vinelandii, ferredoxin II from D.desulfuricans.</text>
</comment>
<keyword evidence="4" id="KW-0813">Transport</keyword>
<dbReference type="GO" id="GO:0005506">
    <property type="term" value="F:iron ion binding"/>
    <property type="evidence" value="ECO:0007669"/>
    <property type="project" value="InterPro"/>
</dbReference>
<name>A0A1T4QJW0_9FIRM</name>
<evidence type="ECO:0000256" key="9">
    <source>
        <dbReference type="ARBA" id="ARBA00023231"/>
    </source>
</evidence>
<evidence type="ECO:0000256" key="6">
    <source>
        <dbReference type="ARBA" id="ARBA00022982"/>
    </source>
</evidence>
<dbReference type="Pfam" id="PF05187">
    <property type="entry name" value="Fer4_ETF_QO"/>
    <property type="match status" value="1"/>
</dbReference>
<evidence type="ECO:0000313" key="11">
    <source>
        <dbReference type="EMBL" id="SKA04009.1"/>
    </source>
</evidence>
<evidence type="ECO:0000256" key="7">
    <source>
        <dbReference type="ARBA" id="ARBA00023004"/>
    </source>
</evidence>
<dbReference type="PANTHER" id="PTHR43082">
    <property type="entry name" value="FERREDOXIN-LIKE"/>
    <property type="match status" value="1"/>
</dbReference>
<evidence type="ECO:0000313" key="12">
    <source>
        <dbReference type="Proteomes" id="UP000189933"/>
    </source>
</evidence>
<evidence type="ECO:0000256" key="8">
    <source>
        <dbReference type="ARBA" id="ARBA00023014"/>
    </source>
</evidence>
<keyword evidence="9" id="KW-0535">Nitrogen fixation</keyword>
<protein>
    <recommendedName>
        <fullName evidence="3">Ferredoxin-like protein</fullName>
    </recommendedName>
</protein>
<dbReference type="GO" id="GO:0051536">
    <property type="term" value="F:iron-sulfur cluster binding"/>
    <property type="evidence" value="ECO:0007669"/>
    <property type="project" value="UniProtKB-KW"/>
</dbReference>
<evidence type="ECO:0000256" key="5">
    <source>
        <dbReference type="ARBA" id="ARBA00022723"/>
    </source>
</evidence>
<evidence type="ECO:0000256" key="1">
    <source>
        <dbReference type="ARBA" id="ARBA00003208"/>
    </source>
</evidence>
<evidence type="ECO:0000256" key="2">
    <source>
        <dbReference type="ARBA" id="ARBA00009192"/>
    </source>
</evidence>
<comment type="function">
    <text evidence="1">Could be a 3Fe-4S cluster-containing protein.</text>
</comment>
<reference evidence="12" key="1">
    <citation type="submission" date="2017-02" db="EMBL/GenBank/DDBJ databases">
        <authorList>
            <person name="Varghese N."/>
            <person name="Submissions S."/>
        </authorList>
    </citation>
    <scope>NUCLEOTIDE SEQUENCE [LARGE SCALE GENOMIC DNA]</scope>
    <source>
        <strain evidence="12">DSM 16521</strain>
    </source>
</reference>
<dbReference type="PROSITE" id="PS00198">
    <property type="entry name" value="4FE4S_FER_1"/>
    <property type="match status" value="1"/>
</dbReference>
<organism evidence="11 12">
    <name type="scientific">Carboxydocella sporoproducens DSM 16521</name>
    <dbReference type="NCBI Taxonomy" id="1121270"/>
    <lineage>
        <taxon>Bacteria</taxon>
        <taxon>Bacillati</taxon>
        <taxon>Bacillota</taxon>
        <taxon>Clostridia</taxon>
        <taxon>Eubacteriales</taxon>
        <taxon>Clostridiales Family XVI. Incertae Sedis</taxon>
        <taxon>Carboxydocella</taxon>
    </lineage>
</organism>
<gene>
    <name evidence="11" type="ORF">SAMN02745885_01695</name>
</gene>
<feature type="domain" description="4Fe-4S ferredoxin-type" evidence="10">
    <location>
        <begin position="52"/>
        <end position="81"/>
    </location>
</feature>
<sequence>MKKIDDKLYLTRFIPASESHLKIIDENVCKTYCPDKVCTLFCPAKVYSWEEEHMQIAFEGCLECGTCKYGCPFDNIAWKNPRGGFGVQYKFG</sequence>
<proteinExistence type="predicted"/>
<dbReference type="InterPro" id="IPR012206">
    <property type="entry name" value="Fd_FixX"/>
</dbReference>
<dbReference type="SUPFAM" id="SSF54862">
    <property type="entry name" value="4Fe-4S ferredoxins"/>
    <property type="match status" value="1"/>
</dbReference>
<evidence type="ECO:0000259" key="10">
    <source>
        <dbReference type="PROSITE" id="PS51379"/>
    </source>
</evidence>
<dbReference type="Gene3D" id="3.30.70.20">
    <property type="match status" value="1"/>
</dbReference>
<dbReference type="InterPro" id="IPR007859">
    <property type="entry name" value="ETF-QO/FixX_C"/>
</dbReference>
<dbReference type="EMBL" id="FUXM01000019">
    <property type="protein sequence ID" value="SKA04009.1"/>
    <property type="molecule type" value="Genomic_DNA"/>
</dbReference>
<accession>A0A1T4QJW0</accession>
<evidence type="ECO:0000256" key="3">
    <source>
        <dbReference type="ARBA" id="ARBA00020378"/>
    </source>
</evidence>
<keyword evidence="8" id="KW-0411">Iron-sulfur</keyword>
<keyword evidence="6" id="KW-0249">Electron transport</keyword>
<dbReference type="PROSITE" id="PS51379">
    <property type="entry name" value="4FE4S_FER_2"/>
    <property type="match status" value="1"/>
</dbReference>
<evidence type="ECO:0000256" key="4">
    <source>
        <dbReference type="ARBA" id="ARBA00022448"/>
    </source>
</evidence>
<keyword evidence="12" id="KW-1185">Reference proteome</keyword>
<keyword evidence="7" id="KW-0408">Iron</keyword>
<keyword evidence="5" id="KW-0479">Metal-binding</keyword>
<dbReference type="Proteomes" id="UP000189933">
    <property type="component" value="Unassembled WGS sequence"/>
</dbReference>
<dbReference type="PANTHER" id="PTHR43082:SF3">
    <property type="entry name" value="FERREDOXIN-LIKE PROTEIN YDIT"/>
    <property type="match status" value="1"/>
</dbReference>
<dbReference type="InterPro" id="IPR017900">
    <property type="entry name" value="4Fe4S_Fe_S_CS"/>
</dbReference>
<dbReference type="InterPro" id="IPR017896">
    <property type="entry name" value="4Fe4S_Fe-S-bd"/>
</dbReference>
<dbReference type="AlphaFoldDB" id="A0A1T4QJW0"/>